<feature type="region of interest" description="Disordered" evidence="1">
    <location>
        <begin position="295"/>
        <end position="337"/>
    </location>
</feature>
<gene>
    <name evidence="2" type="ORF">URODEC1_LOCUS26993</name>
</gene>
<reference evidence="2 3" key="2">
    <citation type="submission" date="2024-10" db="EMBL/GenBank/DDBJ databases">
        <authorList>
            <person name="Ryan C."/>
        </authorList>
    </citation>
    <scope>NUCLEOTIDE SEQUENCE [LARGE SCALE GENOMIC DNA]</scope>
</reference>
<dbReference type="PANTHER" id="PTHR33334:SF8">
    <property type="entry name" value="PROTEIN LNK1"/>
    <property type="match status" value="1"/>
</dbReference>
<dbReference type="PANTHER" id="PTHR33334">
    <property type="entry name" value="PROTEIN LNK1"/>
    <property type="match status" value="1"/>
</dbReference>
<evidence type="ECO:0000313" key="2">
    <source>
        <dbReference type="EMBL" id="CAL4931315.1"/>
    </source>
</evidence>
<organism evidence="2 3">
    <name type="scientific">Urochloa decumbens</name>
    <dbReference type="NCBI Taxonomy" id="240449"/>
    <lineage>
        <taxon>Eukaryota</taxon>
        <taxon>Viridiplantae</taxon>
        <taxon>Streptophyta</taxon>
        <taxon>Embryophyta</taxon>
        <taxon>Tracheophyta</taxon>
        <taxon>Spermatophyta</taxon>
        <taxon>Magnoliopsida</taxon>
        <taxon>Liliopsida</taxon>
        <taxon>Poales</taxon>
        <taxon>Poaceae</taxon>
        <taxon>PACMAD clade</taxon>
        <taxon>Panicoideae</taxon>
        <taxon>Panicodae</taxon>
        <taxon>Paniceae</taxon>
        <taxon>Melinidinae</taxon>
        <taxon>Urochloa</taxon>
    </lineage>
</organism>
<accession>A0ABC8XUK1</accession>
<feature type="compositionally biased region" description="Polar residues" evidence="1">
    <location>
        <begin position="52"/>
        <end position="66"/>
    </location>
</feature>
<protein>
    <recommendedName>
        <fullName evidence="4">Protein LNK1</fullName>
    </recommendedName>
</protein>
<evidence type="ECO:0000313" key="3">
    <source>
        <dbReference type="Proteomes" id="UP001497457"/>
    </source>
</evidence>
<dbReference type="Proteomes" id="UP001497457">
    <property type="component" value="Chromosome 15b"/>
</dbReference>
<dbReference type="InterPro" id="IPR039928">
    <property type="entry name" value="LNK"/>
</dbReference>
<evidence type="ECO:0008006" key="4">
    <source>
        <dbReference type="Google" id="ProtNLM"/>
    </source>
</evidence>
<feature type="compositionally biased region" description="Polar residues" evidence="1">
    <location>
        <begin position="307"/>
        <end position="317"/>
    </location>
</feature>
<reference evidence="3" key="1">
    <citation type="submission" date="2024-06" db="EMBL/GenBank/DDBJ databases">
        <authorList>
            <person name="Ryan C."/>
        </authorList>
    </citation>
    <scope>NUCLEOTIDE SEQUENCE [LARGE SCALE GENOMIC DNA]</scope>
</reference>
<keyword evidence="3" id="KW-1185">Reference proteome</keyword>
<feature type="compositionally biased region" description="Basic and acidic residues" evidence="1">
    <location>
        <begin position="464"/>
        <end position="483"/>
    </location>
</feature>
<feature type="region of interest" description="Disordered" evidence="1">
    <location>
        <begin position="1"/>
        <end position="78"/>
    </location>
</feature>
<dbReference type="EMBL" id="OZ075125">
    <property type="protein sequence ID" value="CAL4931315.1"/>
    <property type="molecule type" value="Genomic_DNA"/>
</dbReference>
<dbReference type="AlphaFoldDB" id="A0ABC8XUK1"/>
<evidence type="ECO:0000256" key="1">
    <source>
        <dbReference type="SAM" id="MobiDB-lite"/>
    </source>
</evidence>
<feature type="region of interest" description="Disordered" evidence="1">
    <location>
        <begin position="453"/>
        <end position="487"/>
    </location>
</feature>
<sequence>MPDWSVGEFEGKFTDEFAQSNRSEHESGTEAPGVTSSKKLKHAVASEKTHQGVISGTNSPDSQKCNSAGDCKDGSNSFPLREENTIAETRCPTDNWNSCQFSLSNGSSILNNHSAPQDSLTYGDSDLNYIDWPGIDNFEDVDTLFRRSDSTYGQQQLDDADGLSWIPSSSDAVYSSGAALQQGFETSYPDYGILDDLSAFQCTEDKSLPLVDPSAALCDNQFNDTYMFSEQKNVTAYGEQIYQGDVMELSTDQIFNGNGNIDMLQIGNQFISENAIQDIEDKKFSVASTSQLSSSQNLLKQSHHLDSSSPSNITSESYPEKFSPSGGSFAQRNSKDAAQKKLVNIQPRQPTCDNVANRHTQTLTRRASYPCENLGTESRGLGKRTLEDPQVTMGTSMAVDGSFVSSMSSDNSVEESSFRRLQDAVSQLDVQTKLCIRDGLYRLARSAQNRQVFPNTMNSNGDSQDVKDMQNAETSRKFADPRSIETQTNPIDRSIALLLFHQSSDHAAGAVDDASSLKSPAAKKHQGPAANQGMMPASSSIYSPRGQGGPKDAQSRENY</sequence>
<feature type="compositionally biased region" description="Polar residues" evidence="1">
    <location>
        <begin position="453"/>
        <end position="463"/>
    </location>
</feature>
<name>A0ABC8XUK1_9POAL</name>
<feature type="region of interest" description="Disordered" evidence="1">
    <location>
        <begin position="360"/>
        <end position="385"/>
    </location>
</feature>
<proteinExistence type="predicted"/>
<feature type="region of interest" description="Disordered" evidence="1">
    <location>
        <begin position="508"/>
        <end position="559"/>
    </location>
</feature>